<sequence>MEDGWVVDYRRTSPAHHQSTAVHMLHLHFDGSTAAYWEGGGGGGNKEKGREAVRIKSGSQASLTADLKTWRLSKLWMGLKLLRRYSTDFTWSCCSVWTAVVHVALPQLWIKHRQHWQHTLQCSLTTDHVPAPTVTSATDLS</sequence>
<dbReference type="EMBL" id="SRLO01000006">
    <property type="protein sequence ID" value="TNN88189.1"/>
    <property type="molecule type" value="Genomic_DNA"/>
</dbReference>
<gene>
    <name evidence="1" type="ORF">EYF80_001405</name>
</gene>
<accession>A0A4Z2JD79</accession>
<evidence type="ECO:0000313" key="2">
    <source>
        <dbReference type="Proteomes" id="UP000314294"/>
    </source>
</evidence>
<proteinExistence type="predicted"/>
<dbReference type="AlphaFoldDB" id="A0A4Z2JD79"/>
<dbReference type="Proteomes" id="UP000314294">
    <property type="component" value="Unassembled WGS sequence"/>
</dbReference>
<organism evidence="1 2">
    <name type="scientific">Liparis tanakae</name>
    <name type="common">Tanaka's snailfish</name>
    <dbReference type="NCBI Taxonomy" id="230148"/>
    <lineage>
        <taxon>Eukaryota</taxon>
        <taxon>Metazoa</taxon>
        <taxon>Chordata</taxon>
        <taxon>Craniata</taxon>
        <taxon>Vertebrata</taxon>
        <taxon>Euteleostomi</taxon>
        <taxon>Actinopterygii</taxon>
        <taxon>Neopterygii</taxon>
        <taxon>Teleostei</taxon>
        <taxon>Neoteleostei</taxon>
        <taxon>Acanthomorphata</taxon>
        <taxon>Eupercaria</taxon>
        <taxon>Perciformes</taxon>
        <taxon>Cottioidei</taxon>
        <taxon>Cottales</taxon>
        <taxon>Liparidae</taxon>
        <taxon>Liparis</taxon>
    </lineage>
</organism>
<comment type="caution">
    <text evidence="1">The sequence shown here is derived from an EMBL/GenBank/DDBJ whole genome shotgun (WGS) entry which is preliminary data.</text>
</comment>
<protein>
    <submittedName>
        <fullName evidence="1">Uncharacterized protein</fullName>
    </submittedName>
</protein>
<keyword evidence="2" id="KW-1185">Reference proteome</keyword>
<evidence type="ECO:0000313" key="1">
    <source>
        <dbReference type="EMBL" id="TNN88189.1"/>
    </source>
</evidence>
<name>A0A4Z2JD79_9TELE</name>
<reference evidence="1 2" key="1">
    <citation type="submission" date="2019-03" db="EMBL/GenBank/DDBJ databases">
        <title>First draft genome of Liparis tanakae, snailfish: a comprehensive survey of snailfish specific genes.</title>
        <authorList>
            <person name="Kim W."/>
            <person name="Song I."/>
            <person name="Jeong J.-H."/>
            <person name="Kim D."/>
            <person name="Kim S."/>
            <person name="Ryu S."/>
            <person name="Song J.Y."/>
            <person name="Lee S.K."/>
        </authorList>
    </citation>
    <scope>NUCLEOTIDE SEQUENCE [LARGE SCALE GENOMIC DNA]</scope>
    <source>
        <tissue evidence="1">Muscle</tissue>
    </source>
</reference>